<evidence type="ECO:0000256" key="1">
    <source>
        <dbReference type="SAM" id="Phobius"/>
    </source>
</evidence>
<dbReference type="OrthoDB" id="1696956at2"/>
<name>E0NJJ5_9FIRM</name>
<dbReference type="SUPFAM" id="SSF56176">
    <property type="entry name" value="FAD-binding/transporter-associated domain-like"/>
    <property type="match status" value="1"/>
</dbReference>
<dbReference type="STRING" id="862517.HMPREF9225_0334"/>
<feature type="transmembrane region" description="Helical" evidence="1">
    <location>
        <begin position="103"/>
        <end position="122"/>
    </location>
</feature>
<dbReference type="EMBL" id="AEEH01000018">
    <property type="protein sequence ID" value="EFM26015.1"/>
    <property type="molecule type" value="Genomic_DNA"/>
</dbReference>
<keyword evidence="3" id="KW-1185">Reference proteome</keyword>
<dbReference type="GO" id="GO:0050660">
    <property type="term" value="F:flavin adenine dinucleotide binding"/>
    <property type="evidence" value="ECO:0007669"/>
    <property type="project" value="InterPro"/>
</dbReference>
<dbReference type="RefSeq" id="WP_008901170.1">
    <property type="nucleotide sequence ID" value="NZ_GL397071.1"/>
</dbReference>
<accession>E0NJJ5</accession>
<dbReference type="AlphaFoldDB" id="E0NJJ5"/>
<gene>
    <name evidence="2" type="ORF">HMPREF9225_0334</name>
</gene>
<organism evidence="2 3">
    <name type="scientific">Peptoniphilus duerdenii ATCC BAA-1640</name>
    <dbReference type="NCBI Taxonomy" id="862517"/>
    <lineage>
        <taxon>Bacteria</taxon>
        <taxon>Bacillati</taxon>
        <taxon>Bacillota</taxon>
        <taxon>Tissierellia</taxon>
        <taxon>Tissierellales</taxon>
        <taxon>Peptoniphilaceae</taxon>
        <taxon>Peptoniphilus</taxon>
    </lineage>
</organism>
<keyword evidence="1" id="KW-0472">Membrane</keyword>
<dbReference type="InterPro" id="IPR016169">
    <property type="entry name" value="FAD-bd_PCMH_sub2"/>
</dbReference>
<dbReference type="Gene3D" id="3.30.465.10">
    <property type="match status" value="1"/>
</dbReference>
<comment type="caution">
    <text evidence="2">The sequence shown here is derived from an EMBL/GenBank/DDBJ whole genome shotgun (WGS) entry which is preliminary data.</text>
</comment>
<proteinExistence type="predicted"/>
<dbReference type="Proteomes" id="UP000003280">
    <property type="component" value="Unassembled WGS sequence"/>
</dbReference>
<protein>
    <submittedName>
        <fullName evidence="2">Uncharacterized protein</fullName>
    </submittedName>
</protein>
<feature type="transmembrane region" description="Helical" evidence="1">
    <location>
        <begin position="62"/>
        <end position="91"/>
    </location>
</feature>
<keyword evidence="1" id="KW-0812">Transmembrane</keyword>
<sequence length="212" mass="23875">MNRRKFLLYLNKIVYIFEILISIFLIIGILISVPDIISYYGAILKSDSLVGYDQFKQFLDHVLILVIAVEFVLLMTAHSDSTIIHLIMLVVARKMLIKSDNMMDILIGVISITILFAVRKFLMTSSVMDSIFTGSENNFSASTEIEEINKLENYQIDTKGYKTLGGLVSNLVKESGYELEMGTMVDDGEYIYEIVKISSNVIETISISKISG</sequence>
<dbReference type="InterPro" id="IPR036318">
    <property type="entry name" value="FAD-bd_PCMH-like_sf"/>
</dbReference>
<feature type="transmembrane region" description="Helical" evidence="1">
    <location>
        <begin position="12"/>
        <end position="42"/>
    </location>
</feature>
<dbReference type="eggNOG" id="ENOG5033080">
    <property type="taxonomic scope" value="Bacteria"/>
</dbReference>
<reference evidence="2 3" key="1">
    <citation type="submission" date="2010-07" db="EMBL/GenBank/DDBJ databases">
        <authorList>
            <person name="Muzny D."/>
            <person name="Qin X."/>
            <person name="Deng J."/>
            <person name="Jiang H."/>
            <person name="Liu Y."/>
            <person name="Qu J."/>
            <person name="Song X.-Z."/>
            <person name="Zhang L."/>
            <person name="Thornton R."/>
            <person name="Coyle M."/>
            <person name="Francisco L."/>
            <person name="Jackson L."/>
            <person name="Javaid M."/>
            <person name="Korchina V."/>
            <person name="Kovar C."/>
            <person name="Mata R."/>
            <person name="Mathew T."/>
            <person name="Ngo R."/>
            <person name="Nguyen L."/>
            <person name="Nguyen N."/>
            <person name="Okwuonu G."/>
            <person name="Ongeri F."/>
            <person name="Pham C."/>
            <person name="Simmons D."/>
            <person name="Wilczek-Boney K."/>
            <person name="Hale W."/>
            <person name="Jakkamsetti A."/>
            <person name="Pham P."/>
            <person name="Ruth R."/>
            <person name="San Lucas F."/>
            <person name="Warren J."/>
            <person name="Zhang J."/>
            <person name="Zhao Z."/>
            <person name="Zhou C."/>
            <person name="Zhu D."/>
            <person name="Lee S."/>
            <person name="Bess C."/>
            <person name="Blankenburg K."/>
            <person name="Forbes L."/>
            <person name="Fu Q."/>
            <person name="Gubbala S."/>
            <person name="Hirani K."/>
            <person name="Jayaseelan J.C."/>
            <person name="Lara F."/>
            <person name="Munidasa M."/>
            <person name="Palculict T."/>
            <person name="Patil S."/>
            <person name="Pu L.-L."/>
            <person name="Saada N."/>
            <person name="Tang L."/>
            <person name="Weissenberger G."/>
            <person name="Zhu Y."/>
            <person name="Hemphill L."/>
            <person name="Shang Y."/>
            <person name="Youmans B."/>
            <person name="Ayvaz T."/>
            <person name="Ross M."/>
            <person name="Santibanez J."/>
            <person name="Aqrawi P."/>
            <person name="Gross S."/>
            <person name="Joshi V."/>
            <person name="Fowler G."/>
            <person name="Nazareth L."/>
            <person name="Reid J."/>
            <person name="Worley K."/>
            <person name="Petrosino J."/>
            <person name="Highlander S."/>
            <person name="Gibbs R."/>
        </authorList>
    </citation>
    <scope>NUCLEOTIDE SEQUENCE [LARGE SCALE GENOMIC DNA]</scope>
    <source>
        <strain evidence="2 3">ATCC BAA-1640</strain>
    </source>
</reference>
<dbReference type="HOGENOM" id="CLU_1298790_0_0_9"/>
<evidence type="ECO:0000313" key="2">
    <source>
        <dbReference type="EMBL" id="EFM26015.1"/>
    </source>
</evidence>
<evidence type="ECO:0000313" key="3">
    <source>
        <dbReference type="Proteomes" id="UP000003280"/>
    </source>
</evidence>
<keyword evidence="1" id="KW-1133">Transmembrane helix</keyword>